<evidence type="ECO:0008006" key="4">
    <source>
        <dbReference type="Google" id="ProtNLM"/>
    </source>
</evidence>
<keyword evidence="1" id="KW-0472">Membrane</keyword>
<dbReference type="GeneID" id="94431448"/>
<evidence type="ECO:0000256" key="1">
    <source>
        <dbReference type="SAM" id="Phobius"/>
    </source>
</evidence>
<feature type="transmembrane region" description="Helical" evidence="1">
    <location>
        <begin position="16"/>
        <end position="45"/>
    </location>
</feature>
<organism evidence="2 3">
    <name type="scientific">Cystoisospora suis</name>
    <dbReference type="NCBI Taxonomy" id="483139"/>
    <lineage>
        <taxon>Eukaryota</taxon>
        <taxon>Sar</taxon>
        <taxon>Alveolata</taxon>
        <taxon>Apicomplexa</taxon>
        <taxon>Conoidasida</taxon>
        <taxon>Coccidia</taxon>
        <taxon>Eucoccidiorida</taxon>
        <taxon>Eimeriorina</taxon>
        <taxon>Sarcocystidae</taxon>
        <taxon>Cystoisospora</taxon>
    </lineage>
</organism>
<evidence type="ECO:0000313" key="3">
    <source>
        <dbReference type="Proteomes" id="UP000221165"/>
    </source>
</evidence>
<feature type="transmembrane region" description="Helical" evidence="1">
    <location>
        <begin position="57"/>
        <end position="80"/>
    </location>
</feature>
<sequence length="216" mass="25841">MTGATFLEESFSQHSFIFVLCISSLIRLHLGAFTCTHFSFFLYFLSSFQDVQSARALKATTSFPSYSLTLLSFFLPPPFFPSFRLFPSFLLLSFCLHEKWLFIESRLVQVLLPCHLQSRWRRRRRRKSLFLAPRRMKSSSRSRNLTEISLFPLLLKRRNSLLLPSRLCWVLIRKAIMRKKKLAMRTTKKFFQMMPKEFYQKTTKLKDRILRMTEKR</sequence>
<dbReference type="VEuPathDB" id="ToxoDB:CSUI_008098"/>
<keyword evidence="1" id="KW-0812">Transmembrane</keyword>
<protein>
    <recommendedName>
        <fullName evidence="4">Transmembrane protein</fullName>
    </recommendedName>
</protein>
<keyword evidence="1" id="KW-1133">Transmembrane helix</keyword>
<name>A0A2C6KN82_9APIC</name>
<dbReference type="RefSeq" id="XP_067919788.1">
    <property type="nucleotide sequence ID" value="XM_068068237.1"/>
</dbReference>
<accession>A0A2C6KN82</accession>
<evidence type="ECO:0000313" key="2">
    <source>
        <dbReference type="EMBL" id="PHJ18078.1"/>
    </source>
</evidence>
<reference evidence="2 3" key="1">
    <citation type="journal article" date="2017" name="Int. J. Parasitol.">
        <title>The genome of the protozoan parasite Cystoisospora suis and a reverse vaccinology approach to identify vaccine candidates.</title>
        <authorList>
            <person name="Palmieri N."/>
            <person name="Shrestha A."/>
            <person name="Ruttkowski B."/>
            <person name="Beck T."/>
            <person name="Vogl C."/>
            <person name="Tomley F."/>
            <person name="Blake D.P."/>
            <person name="Joachim A."/>
        </authorList>
    </citation>
    <scope>NUCLEOTIDE SEQUENCE [LARGE SCALE GENOMIC DNA]</scope>
    <source>
        <strain evidence="2 3">Wien I</strain>
    </source>
</reference>
<proteinExistence type="predicted"/>
<dbReference type="AlphaFoldDB" id="A0A2C6KN82"/>
<gene>
    <name evidence="2" type="ORF">CSUI_008098</name>
</gene>
<dbReference type="EMBL" id="MIGC01004434">
    <property type="protein sequence ID" value="PHJ18078.1"/>
    <property type="molecule type" value="Genomic_DNA"/>
</dbReference>
<keyword evidence="3" id="KW-1185">Reference proteome</keyword>
<dbReference type="Proteomes" id="UP000221165">
    <property type="component" value="Unassembled WGS sequence"/>
</dbReference>
<comment type="caution">
    <text evidence="2">The sequence shown here is derived from an EMBL/GenBank/DDBJ whole genome shotgun (WGS) entry which is preliminary data.</text>
</comment>